<dbReference type="GO" id="GO:0009611">
    <property type="term" value="P:response to wounding"/>
    <property type="evidence" value="ECO:0007669"/>
    <property type="project" value="InterPro"/>
</dbReference>
<dbReference type="Pfam" id="PF00280">
    <property type="entry name" value="potato_inhibit"/>
    <property type="match status" value="1"/>
</dbReference>
<evidence type="ECO:0000256" key="1">
    <source>
        <dbReference type="ARBA" id="ARBA00008210"/>
    </source>
</evidence>
<dbReference type="PANTHER" id="PTHR33091">
    <property type="entry name" value="PROTEIN, PUTATIVE, EXPRESSED-RELATED"/>
    <property type="match status" value="1"/>
</dbReference>
<evidence type="ECO:0000313" key="4">
    <source>
        <dbReference type="EnsemblPlants" id="EMT04243"/>
    </source>
</evidence>
<organism evidence="4">
    <name type="scientific">Aegilops tauschii</name>
    <name type="common">Tausch's goatgrass</name>
    <name type="synonym">Aegilops squarrosa</name>
    <dbReference type="NCBI Taxonomy" id="37682"/>
    <lineage>
        <taxon>Eukaryota</taxon>
        <taxon>Viridiplantae</taxon>
        <taxon>Streptophyta</taxon>
        <taxon>Embryophyta</taxon>
        <taxon>Tracheophyta</taxon>
        <taxon>Spermatophyta</taxon>
        <taxon>Magnoliopsida</taxon>
        <taxon>Liliopsida</taxon>
        <taxon>Poales</taxon>
        <taxon>Poaceae</taxon>
        <taxon>BOP clade</taxon>
        <taxon>Pooideae</taxon>
        <taxon>Triticodae</taxon>
        <taxon>Triticeae</taxon>
        <taxon>Triticinae</taxon>
        <taxon>Aegilops</taxon>
    </lineage>
</organism>
<keyword evidence="3" id="KW-0722">Serine protease inhibitor</keyword>
<dbReference type="Gene3D" id="3.30.10.10">
    <property type="entry name" value="Trypsin Inhibitor V, subunit A"/>
    <property type="match status" value="1"/>
</dbReference>
<proteinExistence type="inferred from homology"/>
<reference evidence="4" key="1">
    <citation type="submission" date="2015-06" db="UniProtKB">
        <authorList>
            <consortium name="EnsemblPlants"/>
        </authorList>
    </citation>
    <scope>IDENTIFICATION</scope>
</reference>
<evidence type="ECO:0000256" key="2">
    <source>
        <dbReference type="ARBA" id="ARBA00022690"/>
    </source>
</evidence>
<keyword evidence="2" id="KW-0646">Protease inhibitor</keyword>
<dbReference type="InterPro" id="IPR000864">
    <property type="entry name" value="Prot_inh_pot1"/>
</dbReference>
<dbReference type="EnsemblPlants" id="EMT04243">
    <property type="protein sequence ID" value="EMT04243"/>
    <property type="gene ID" value="F775_12267"/>
</dbReference>
<comment type="similarity">
    <text evidence="1">Belongs to the protease inhibitor I13 (potato type I serine protease inhibitor) family.</text>
</comment>
<sequence>MSTGKTSWPELVGTQTNPGLVIINHDRPDLQIVLLQVGTTVSPPGYHAERVAVFFDEQTGLIAAVPAVG</sequence>
<name>M8BBZ3_AEGTA</name>
<dbReference type="SUPFAM" id="SSF54654">
    <property type="entry name" value="CI-2 family of serine protease inhibitors"/>
    <property type="match status" value="1"/>
</dbReference>
<dbReference type="GO" id="GO:0004867">
    <property type="term" value="F:serine-type endopeptidase inhibitor activity"/>
    <property type="evidence" value="ECO:0007669"/>
    <property type="project" value="UniProtKB-KW"/>
</dbReference>
<accession>M8BBZ3</accession>
<dbReference type="InterPro" id="IPR036354">
    <property type="entry name" value="Prot_inh_pot1_sf"/>
</dbReference>
<dbReference type="AlphaFoldDB" id="M8BBZ3"/>
<protein>
    <submittedName>
        <fullName evidence="4">Subtilisin-chymotrypsin inhibitor-2A</fullName>
    </submittedName>
</protein>
<dbReference type="PANTHER" id="PTHR33091:SF79">
    <property type="entry name" value="SUBTILISIN-LIKE PROTEASE FIBRONECTIN TYPE-III DOMAIN-CONTAINING PROTEIN"/>
    <property type="match status" value="1"/>
</dbReference>
<evidence type="ECO:0000256" key="3">
    <source>
        <dbReference type="ARBA" id="ARBA00022900"/>
    </source>
</evidence>